<organism evidence="3 4">
    <name type="scientific">Cutaneotrichosporon spelunceum</name>
    <dbReference type="NCBI Taxonomy" id="1672016"/>
    <lineage>
        <taxon>Eukaryota</taxon>
        <taxon>Fungi</taxon>
        <taxon>Dikarya</taxon>
        <taxon>Basidiomycota</taxon>
        <taxon>Agaricomycotina</taxon>
        <taxon>Tremellomycetes</taxon>
        <taxon>Trichosporonales</taxon>
        <taxon>Trichosporonaceae</taxon>
        <taxon>Cutaneotrichosporon</taxon>
    </lineage>
</organism>
<evidence type="ECO:0000259" key="1">
    <source>
        <dbReference type="Pfam" id="PF12904"/>
    </source>
</evidence>
<feature type="domain" description="Apiosidase-like catalytic" evidence="2">
    <location>
        <begin position="18"/>
        <end position="408"/>
    </location>
</feature>
<dbReference type="PANTHER" id="PTHR37836:SF2">
    <property type="entry name" value="DUF4038 DOMAIN-CONTAINING PROTEIN"/>
    <property type="match status" value="1"/>
</dbReference>
<evidence type="ECO:0000313" key="4">
    <source>
        <dbReference type="Proteomes" id="UP001222932"/>
    </source>
</evidence>
<dbReference type="InterPro" id="IPR017853">
    <property type="entry name" value="GH"/>
</dbReference>
<keyword evidence="4" id="KW-1185">Reference proteome</keyword>
<dbReference type="InterPro" id="IPR025277">
    <property type="entry name" value="Apiosidase-like_cat_dom"/>
</dbReference>
<comment type="caution">
    <text evidence="3">The sequence shown here is derived from an EMBL/GenBank/DDBJ whole genome shotgun (WGS) entry which is preliminary data.</text>
</comment>
<dbReference type="Pfam" id="PF13204">
    <property type="entry name" value="Apiosidase"/>
    <property type="match status" value="1"/>
</dbReference>
<protein>
    <recommendedName>
        <fullName evidence="5">DUF4038 domain-containing protein</fullName>
    </recommendedName>
</protein>
<dbReference type="Pfam" id="PF12904">
    <property type="entry name" value="Collagen_bind_2"/>
    <property type="match status" value="1"/>
</dbReference>
<evidence type="ECO:0000313" key="3">
    <source>
        <dbReference type="EMBL" id="GMK54161.1"/>
    </source>
</evidence>
<dbReference type="SUPFAM" id="SSF51445">
    <property type="entry name" value="(Trans)glycosidases"/>
    <property type="match status" value="1"/>
</dbReference>
<dbReference type="AlphaFoldDB" id="A0AAD3TNK6"/>
<dbReference type="InterPro" id="IPR024749">
    <property type="entry name" value="Collagen-bd_put"/>
</dbReference>
<sequence>MPVDVDALARLSFKVGANGRTLERNGEPLVLHMDTAWELFHRLTLPEAEEYLDTRKAQGFNAVLAVALPELDARGVNECFGPDGILISSTEGGGSIFHPNRYGMRPLLHDDPAKPNEAYFAHVDAVINAAAARDILVFLLPTWGRWVNEAWSGPPVLFNPENARLYGQYIGRRYPHLPKVLGGDSNPIWTDVKAFEARVSDAKAAGGSASLQGLPRTNSSAVVDAMAEGILSAEPDAFLTYHPTALALPGSPPAAASAFFGDRKWLALDACQSGHIDVPEPACNPPLQFWDARASHIPLTQMWNAGRRPIIDLEGHYEGMRIGIHPSDKPRWSAHDVRASTWQAVCAGTCGIVYGHNNVWQMHDPEREKLDGRFNSACFPVPELSWRDALQAPGPRATRLAAEYLAALPKEVHDTKAPAQARLVSSDAPRDVAERDGRVDVIAAGTQWLLAHSGRGHSFELDLTGFSGHARWLDPRNGQWSDPVAVEGGRQAFVPPSKGGVEHDWVLEVRRV</sequence>
<reference evidence="3" key="1">
    <citation type="journal article" date="2023" name="BMC Genomics">
        <title>Chromosome-level genome assemblies of Cutaneotrichosporon spp. (Trichosporonales, Basidiomycota) reveal imbalanced evolution between nucleotide sequences and chromosome synteny.</title>
        <authorList>
            <person name="Kobayashi Y."/>
            <person name="Kayamori A."/>
            <person name="Aoki K."/>
            <person name="Shiwa Y."/>
            <person name="Matsutani M."/>
            <person name="Fujita N."/>
            <person name="Sugita T."/>
            <person name="Iwasaki W."/>
            <person name="Tanaka N."/>
            <person name="Takashima M."/>
        </authorList>
    </citation>
    <scope>NUCLEOTIDE SEQUENCE</scope>
    <source>
        <strain evidence="3">HIS016</strain>
    </source>
</reference>
<proteinExistence type="predicted"/>
<dbReference type="Gene3D" id="3.20.20.80">
    <property type="entry name" value="Glycosidases"/>
    <property type="match status" value="1"/>
</dbReference>
<feature type="domain" description="Putative collagen-binding" evidence="1">
    <location>
        <begin position="444"/>
        <end position="507"/>
    </location>
</feature>
<gene>
    <name evidence="3" type="primary">bglC3</name>
    <name evidence="3" type="ORF">CspeluHIS016_0107470</name>
</gene>
<reference evidence="3" key="2">
    <citation type="submission" date="2023-06" db="EMBL/GenBank/DDBJ databases">
        <authorList>
            <person name="Kobayashi Y."/>
            <person name="Kayamori A."/>
            <person name="Aoki K."/>
            <person name="Shiwa Y."/>
            <person name="Fujita N."/>
            <person name="Sugita T."/>
            <person name="Iwasaki W."/>
            <person name="Tanaka N."/>
            <person name="Takashima M."/>
        </authorList>
    </citation>
    <scope>NUCLEOTIDE SEQUENCE</scope>
    <source>
        <strain evidence="3">HIS016</strain>
    </source>
</reference>
<dbReference type="PANTHER" id="PTHR37836">
    <property type="entry name" value="LMO1036 PROTEIN"/>
    <property type="match status" value="1"/>
</dbReference>
<dbReference type="Proteomes" id="UP001222932">
    <property type="component" value="Unassembled WGS sequence"/>
</dbReference>
<evidence type="ECO:0008006" key="5">
    <source>
        <dbReference type="Google" id="ProtNLM"/>
    </source>
</evidence>
<dbReference type="EMBL" id="BTCM01000001">
    <property type="protein sequence ID" value="GMK54161.1"/>
    <property type="molecule type" value="Genomic_DNA"/>
</dbReference>
<name>A0AAD3TNK6_9TREE</name>
<evidence type="ECO:0000259" key="2">
    <source>
        <dbReference type="Pfam" id="PF13204"/>
    </source>
</evidence>
<accession>A0AAD3TNK6</accession>